<feature type="domain" description="GAF" evidence="1">
    <location>
        <begin position="21"/>
        <end position="163"/>
    </location>
</feature>
<dbReference type="InterPro" id="IPR003018">
    <property type="entry name" value="GAF"/>
</dbReference>
<proteinExistence type="predicted"/>
<name>A0A4U1C3Y1_9SPHI</name>
<evidence type="ECO:0000313" key="2">
    <source>
        <dbReference type="EMBL" id="TKB99046.1"/>
    </source>
</evidence>
<organism evidence="2 3">
    <name type="scientific">Pedobacter cryophilus</name>
    <dbReference type="NCBI Taxonomy" id="2571271"/>
    <lineage>
        <taxon>Bacteria</taxon>
        <taxon>Pseudomonadati</taxon>
        <taxon>Bacteroidota</taxon>
        <taxon>Sphingobacteriia</taxon>
        <taxon>Sphingobacteriales</taxon>
        <taxon>Sphingobacteriaceae</taxon>
        <taxon>Pedobacter</taxon>
    </lineage>
</organism>
<dbReference type="PANTHER" id="PTHR43102:SF2">
    <property type="entry name" value="GAF DOMAIN-CONTAINING PROTEIN"/>
    <property type="match status" value="1"/>
</dbReference>
<dbReference type="OrthoDB" id="741455at2"/>
<gene>
    <name evidence="2" type="ORF">FA046_08000</name>
</gene>
<dbReference type="SUPFAM" id="SSF55781">
    <property type="entry name" value="GAF domain-like"/>
    <property type="match status" value="1"/>
</dbReference>
<accession>A0A4U1C3Y1</accession>
<dbReference type="SMART" id="SM00065">
    <property type="entry name" value="GAF"/>
    <property type="match status" value="1"/>
</dbReference>
<dbReference type="RefSeq" id="WP_136825857.1">
    <property type="nucleotide sequence ID" value="NZ_SWBP01000002.1"/>
</dbReference>
<dbReference type="Pfam" id="PF01590">
    <property type="entry name" value="GAF"/>
    <property type="match status" value="1"/>
</dbReference>
<dbReference type="PANTHER" id="PTHR43102">
    <property type="entry name" value="SLR1143 PROTEIN"/>
    <property type="match status" value="1"/>
</dbReference>
<dbReference type="AlphaFoldDB" id="A0A4U1C3Y1"/>
<dbReference type="Proteomes" id="UP000308181">
    <property type="component" value="Unassembled WGS sequence"/>
</dbReference>
<sequence>MDKNDKEVERLKAVHKYLLFDLKKEIQLIAKLASFITGTPIALITLLDREEQIVLASEGIKLDKLPRDTSFCNHAIESDEVMVVEDASKDERFQNFPSVTGELNIRFYASANLSSDDGFKIGTLCIYDVKPKKITDFEKENLQILAIQVNHILELDKQFRLSVEKNKLLAKVALIHSHKLSGPLSSILEITNLIKFDNYKFNPQYLSILEKSANQLNDEIKKITEIIIDN</sequence>
<dbReference type="EMBL" id="SWBP01000002">
    <property type="protein sequence ID" value="TKB99046.1"/>
    <property type="molecule type" value="Genomic_DNA"/>
</dbReference>
<reference evidence="2 3" key="1">
    <citation type="submission" date="2019-04" db="EMBL/GenBank/DDBJ databases">
        <title>Pedobacter sp. AR-3-17 sp. nov., isolated from Arctic soil.</title>
        <authorList>
            <person name="Dahal R.H."/>
            <person name="Kim D.-U."/>
        </authorList>
    </citation>
    <scope>NUCLEOTIDE SEQUENCE [LARGE SCALE GENOMIC DNA]</scope>
    <source>
        <strain evidence="2 3">AR-3-17</strain>
    </source>
</reference>
<protein>
    <submittedName>
        <fullName evidence="2">GAF domain-containing protein</fullName>
    </submittedName>
</protein>
<dbReference type="Gene3D" id="3.30.450.40">
    <property type="match status" value="1"/>
</dbReference>
<dbReference type="InterPro" id="IPR029016">
    <property type="entry name" value="GAF-like_dom_sf"/>
</dbReference>
<evidence type="ECO:0000259" key="1">
    <source>
        <dbReference type="SMART" id="SM00065"/>
    </source>
</evidence>
<comment type="caution">
    <text evidence="2">The sequence shown here is derived from an EMBL/GenBank/DDBJ whole genome shotgun (WGS) entry which is preliminary data.</text>
</comment>
<keyword evidence="3" id="KW-1185">Reference proteome</keyword>
<evidence type="ECO:0000313" key="3">
    <source>
        <dbReference type="Proteomes" id="UP000308181"/>
    </source>
</evidence>